<keyword evidence="5 17" id="KW-0732">Signal</keyword>
<evidence type="ECO:0000256" key="5">
    <source>
        <dbReference type="ARBA" id="ARBA00022729"/>
    </source>
</evidence>
<feature type="chain" id="PRO_5005549447" description="lytic cellulose monooxygenase (C4-dehydrogenating)" evidence="17">
    <location>
        <begin position="21"/>
        <end position="282"/>
    </location>
</feature>
<dbReference type="EMBL" id="AJIL01000117">
    <property type="protein sequence ID" value="KNE94445.1"/>
    <property type="molecule type" value="Genomic_DNA"/>
</dbReference>
<dbReference type="InterPro" id="IPR049892">
    <property type="entry name" value="AA9"/>
</dbReference>
<evidence type="ECO:0000256" key="2">
    <source>
        <dbReference type="ARBA" id="ARBA00004613"/>
    </source>
</evidence>
<dbReference type="InterPro" id="IPR005103">
    <property type="entry name" value="AA9_LPMO"/>
</dbReference>
<feature type="domain" description="Auxiliary Activity family 9 catalytic" evidence="18">
    <location>
        <begin position="97"/>
        <end position="244"/>
    </location>
</feature>
<evidence type="ECO:0000256" key="16">
    <source>
        <dbReference type="SAM" id="MobiDB-lite"/>
    </source>
</evidence>
<comment type="subcellular location">
    <subcellularLocation>
        <location evidence="2">Secreted</location>
    </subcellularLocation>
</comment>
<name>A0A0L0V570_9BASI</name>
<keyword evidence="6" id="KW-0136">Cellulose degradation</keyword>
<keyword evidence="11" id="KW-0119">Carbohydrate metabolism</keyword>
<evidence type="ECO:0000256" key="12">
    <source>
        <dbReference type="ARBA" id="ARBA00023326"/>
    </source>
</evidence>
<dbReference type="OrthoDB" id="4849160at2759"/>
<dbReference type="AlphaFoldDB" id="A0A0L0V570"/>
<dbReference type="GO" id="GO:0005576">
    <property type="term" value="C:extracellular region"/>
    <property type="evidence" value="ECO:0007669"/>
    <property type="project" value="UniProtKB-SubCell"/>
</dbReference>
<dbReference type="GO" id="GO:0046872">
    <property type="term" value="F:metal ion binding"/>
    <property type="evidence" value="ECO:0007669"/>
    <property type="project" value="UniProtKB-KW"/>
</dbReference>
<dbReference type="GO" id="GO:0030245">
    <property type="term" value="P:cellulose catabolic process"/>
    <property type="evidence" value="ECO:0007669"/>
    <property type="project" value="UniProtKB-KW"/>
</dbReference>
<proteinExistence type="inferred from homology"/>
<dbReference type="GO" id="GO:0004497">
    <property type="term" value="F:monooxygenase activity"/>
    <property type="evidence" value="ECO:0007669"/>
    <property type="project" value="UniProtKB-KW"/>
</dbReference>
<comment type="catalytic activity">
    <reaction evidence="14">
        <text>[(1-&gt;4)-beta-D-glucosyl]n+m + reduced acceptor + O2 = 4-dehydro-beta-D-glucosyl-[(1-&gt;4)-beta-D-glucosyl]n-1 + [(1-&gt;4)-beta-D-glucosyl]m + acceptor + H2O.</text>
        <dbReference type="EC" id="1.14.99.56"/>
    </reaction>
</comment>
<dbReference type="PANTHER" id="PTHR33353:SF10">
    <property type="entry name" value="ENDO-BETA-1,4-GLUCANASE D"/>
    <property type="match status" value="1"/>
</dbReference>
<evidence type="ECO:0000256" key="15">
    <source>
        <dbReference type="ARBA" id="ARBA00047174"/>
    </source>
</evidence>
<keyword evidence="12" id="KW-0624">Polysaccharide degradation</keyword>
<dbReference type="PANTHER" id="PTHR33353">
    <property type="entry name" value="PUTATIVE (AFU_ORTHOLOGUE AFUA_1G12560)-RELATED"/>
    <property type="match status" value="1"/>
</dbReference>
<evidence type="ECO:0000256" key="11">
    <source>
        <dbReference type="ARBA" id="ARBA00023277"/>
    </source>
</evidence>
<evidence type="ECO:0000256" key="10">
    <source>
        <dbReference type="ARBA" id="ARBA00023157"/>
    </source>
</evidence>
<comment type="caution">
    <text evidence="19">The sequence shown here is derived from an EMBL/GenBank/DDBJ whole genome shotgun (WGS) entry which is preliminary data.</text>
</comment>
<dbReference type="EC" id="1.14.99.56" evidence="15"/>
<evidence type="ECO:0000256" key="9">
    <source>
        <dbReference type="ARBA" id="ARBA00023033"/>
    </source>
</evidence>
<dbReference type="Gene3D" id="2.70.50.70">
    <property type="match status" value="1"/>
</dbReference>
<keyword evidence="3" id="KW-0964">Secreted</keyword>
<feature type="signal peptide" evidence="17">
    <location>
        <begin position="1"/>
        <end position="20"/>
    </location>
</feature>
<dbReference type="Proteomes" id="UP000054564">
    <property type="component" value="Unassembled WGS sequence"/>
</dbReference>
<keyword evidence="20" id="KW-1185">Reference proteome</keyword>
<evidence type="ECO:0000256" key="8">
    <source>
        <dbReference type="ARBA" id="ARBA00023008"/>
    </source>
</evidence>
<accession>A0A0L0V570</accession>
<evidence type="ECO:0000256" key="14">
    <source>
        <dbReference type="ARBA" id="ARBA00045077"/>
    </source>
</evidence>
<evidence type="ECO:0000256" key="13">
    <source>
        <dbReference type="ARBA" id="ARBA00044502"/>
    </source>
</evidence>
<keyword evidence="8" id="KW-0186">Copper</keyword>
<sequence length="282" mass="31261">MTYFVALLLIFALYLGSVSAHVYVKSWKTTSYSDFQPGQKEWKLQDTAYRRASDTIGWVGSKFLTRNKAIVCGASHTPKGYVAPPGGRFFSDAYESAGKTLKVRAGGKVILNLEGDTGRGYPHHHGHIQAYLGRCGSSPSACQRFDASTASYFKIQEKKDGVIQLRKQYSSQQGGDIWEVPIPKDVAAGSYIFRFEIITWGESVQSEGFQDQYYPSCGQLYVQSERKVPASHIPSIKLPGGYHDGNLPSSSNLPGPIVYSEYRRRRSLRSPSKSKTAKPPTL</sequence>
<dbReference type="STRING" id="1165861.A0A0L0V570"/>
<evidence type="ECO:0000256" key="6">
    <source>
        <dbReference type="ARBA" id="ARBA00023001"/>
    </source>
</evidence>
<feature type="region of interest" description="Disordered" evidence="16">
    <location>
        <begin position="261"/>
        <end position="282"/>
    </location>
</feature>
<reference evidence="20" key="1">
    <citation type="submission" date="2014-03" db="EMBL/GenBank/DDBJ databases">
        <title>The Genome Sequence of Puccinia striiformis f. sp. tritici PST-78.</title>
        <authorList>
            <consortium name="The Broad Institute Genome Sequencing Platform"/>
            <person name="Cuomo C."/>
            <person name="Hulbert S."/>
            <person name="Chen X."/>
            <person name="Walker B."/>
            <person name="Young S.K."/>
            <person name="Zeng Q."/>
            <person name="Gargeya S."/>
            <person name="Fitzgerald M."/>
            <person name="Haas B."/>
            <person name="Abouelleil A."/>
            <person name="Alvarado L."/>
            <person name="Arachchi H.M."/>
            <person name="Berlin A.M."/>
            <person name="Chapman S.B."/>
            <person name="Goldberg J."/>
            <person name="Griggs A."/>
            <person name="Gujja S."/>
            <person name="Hansen M."/>
            <person name="Howarth C."/>
            <person name="Imamovic A."/>
            <person name="Larimer J."/>
            <person name="McCowan C."/>
            <person name="Montmayeur A."/>
            <person name="Murphy C."/>
            <person name="Neiman D."/>
            <person name="Pearson M."/>
            <person name="Priest M."/>
            <person name="Roberts A."/>
            <person name="Saif S."/>
            <person name="Shea T."/>
            <person name="Sisk P."/>
            <person name="Sykes S."/>
            <person name="Wortman J."/>
            <person name="Nusbaum C."/>
            <person name="Birren B."/>
        </authorList>
    </citation>
    <scope>NUCLEOTIDE SEQUENCE [LARGE SCALE GENOMIC DNA]</scope>
    <source>
        <strain evidence="20">race PST-78</strain>
    </source>
</reference>
<evidence type="ECO:0000256" key="3">
    <source>
        <dbReference type="ARBA" id="ARBA00022525"/>
    </source>
</evidence>
<keyword evidence="10" id="KW-1015">Disulfide bond</keyword>
<dbReference type="Pfam" id="PF03443">
    <property type="entry name" value="AA9"/>
    <property type="match status" value="1"/>
</dbReference>
<evidence type="ECO:0000256" key="17">
    <source>
        <dbReference type="SAM" id="SignalP"/>
    </source>
</evidence>
<keyword evidence="7" id="KW-0560">Oxidoreductase</keyword>
<keyword evidence="4" id="KW-0479">Metal-binding</keyword>
<gene>
    <name evidence="19" type="ORF">PSTG_12238</name>
</gene>
<evidence type="ECO:0000256" key="1">
    <source>
        <dbReference type="ARBA" id="ARBA00001973"/>
    </source>
</evidence>
<keyword evidence="9" id="KW-0503">Monooxygenase</keyword>
<comment type="similarity">
    <text evidence="13">Belongs to the polysaccharide monooxygenase AA9 family.</text>
</comment>
<comment type="cofactor">
    <cofactor evidence="1">
        <name>Cu(2+)</name>
        <dbReference type="ChEBI" id="CHEBI:29036"/>
    </cofactor>
</comment>
<evidence type="ECO:0000256" key="4">
    <source>
        <dbReference type="ARBA" id="ARBA00022723"/>
    </source>
</evidence>
<evidence type="ECO:0000313" key="19">
    <source>
        <dbReference type="EMBL" id="KNE94445.1"/>
    </source>
</evidence>
<evidence type="ECO:0000313" key="20">
    <source>
        <dbReference type="Proteomes" id="UP000054564"/>
    </source>
</evidence>
<dbReference type="SMR" id="A0A0L0V570"/>
<protein>
    <recommendedName>
        <fullName evidence="15">lytic cellulose monooxygenase (C4-dehydrogenating)</fullName>
        <ecNumber evidence="15">1.14.99.56</ecNumber>
    </recommendedName>
</protein>
<organism evidence="19 20">
    <name type="scientific">Puccinia striiformis f. sp. tritici PST-78</name>
    <dbReference type="NCBI Taxonomy" id="1165861"/>
    <lineage>
        <taxon>Eukaryota</taxon>
        <taxon>Fungi</taxon>
        <taxon>Dikarya</taxon>
        <taxon>Basidiomycota</taxon>
        <taxon>Pucciniomycotina</taxon>
        <taxon>Pucciniomycetes</taxon>
        <taxon>Pucciniales</taxon>
        <taxon>Pucciniaceae</taxon>
        <taxon>Puccinia</taxon>
    </lineage>
</organism>
<evidence type="ECO:0000256" key="7">
    <source>
        <dbReference type="ARBA" id="ARBA00023002"/>
    </source>
</evidence>
<evidence type="ECO:0000259" key="18">
    <source>
        <dbReference type="Pfam" id="PF03443"/>
    </source>
</evidence>